<feature type="domain" description="ATP-dependent DNA ligase family profile" evidence="12">
    <location>
        <begin position="464"/>
        <end position="599"/>
    </location>
</feature>
<evidence type="ECO:0000256" key="8">
    <source>
        <dbReference type="ARBA" id="ARBA00034003"/>
    </source>
</evidence>
<dbReference type="GO" id="GO:0003910">
    <property type="term" value="F:DNA ligase (ATP) activity"/>
    <property type="evidence" value="ECO:0007669"/>
    <property type="project" value="UniProtKB-EC"/>
</dbReference>
<dbReference type="NCBIfam" id="TIGR00574">
    <property type="entry name" value="dnl1"/>
    <property type="match status" value="1"/>
</dbReference>
<evidence type="ECO:0000256" key="4">
    <source>
        <dbReference type="ARBA" id="ARBA00022705"/>
    </source>
</evidence>
<dbReference type="Pfam" id="PF04679">
    <property type="entry name" value="DNA_ligase_A_C"/>
    <property type="match status" value="1"/>
</dbReference>
<comment type="catalytic activity">
    <reaction evidence="8 9">
        <text>ATP + (deoxyribonucleotide)n-3'-hydroxyl + 5'-phospho-(deoxyribonucleotide)m = (deoxyribonucleotide)n+m + AMP + diphosphate.</text>
        <dbReference type="EC" id="6.5.1.1"/>
    </reaction>
</comment>
<dbReference type="Pfam" id="PF04675">
    <property type="entry name" value="DNA_ligase_A_N"/>
    <property type="match status" value="1"/>
</dbReference>
<feature type="compositionally biased region" description="Low complexity" evidence="11">
    <location>
        <begin position="59"/>
        <end position="69"/>
    </location>
</feature>
<dbReference type="PANTHER" id="PTHR45674">
    <property type="entry name" value="DNA LIGASE 1/3 FAMILY MEMBER"/>
    <property type="match status" value="1"/>
</dbReference>
<comment type="similarity">
    <text evidence="2 10">Belongs to the ATP-dependent DNA ligase family.</text>
</comment>
<dbReference type="OrthoDB" id="206088at2759"/>
<dbReference type="InterPro" id="IPR012310">
    <property type="entry name" value="DNA_ligase_ATP-dep_cent"/>
</dbReference>
<dbReference type="InterPro" id="IPR012340">
    <property type="entry name" value="NA-bd_OB-fold"/>
</dbReference>
<dbReference type="GO" id="GO:0003677">
    <property type="term" value="F:DNA binding"/>
    <property type="evidence" value="ECO:0007669"/>
    <property type="project" value="InterPro"/>
</dbReference>
<dbReference type="CDD" id="cd07900">
    <property type="entry name" value="Adenylation_DNA_ligase_I_Euk"/>
    <property type="match status" value="1"/>
</dbReference>
<keyword evidence="9" id="KW-0233">DNA recombination</keyword>
<dbReference type="InterPro" id="IPR012309">
    <property type="entry name" value="DNA_ligase_ATP-dep_C"/>
</dbReference>
<keyword evidence="7" id="KW-0539">Nucleus</keyword>
<dbReference type="InterPro" id="IPR012308">
    <property type="entry name" value="DNA_ligase_ATP-dep_N"/>
</dbReference>
<evidence type="ECO:0000256" key="5">
    <source>
        <dbReference type="ARBA" id="ARBA00022741"/>
    </source>
</evidence>
<evidence type="ECO:0000256" key="10">
    <source>
        <dbReference type="RuleBase" id="RU004196"/>
    </source>
</evidence>
<keyword evidence="4" id="KW-0235">DNA replication</keyword>
<reference evidence="13" key="2">
    <citation type="submission" date="2022-01" db="EMBL/GenBank/DDBJ databases">
        <authorList>
            <person name="Hirooka S."/>
            <person name="Miyagishima S.Y."/>
        </authorList>
    </citation>
    <scope>NUCLEOTIDE SEQUENCE</scope>
    <source>
        <strain evidence="13">NBRC 102759</strain>
    </source>
</reference>
<keyword evidence="6 9" id="KW-0067">ATP-binding</keyword>
<evidence type="ECO:0000256" key="3">
    <source>
        <dbReference type="ARBA" id="ARBA00022598"/>
    </source>
</evidence>
<dbReference type="PROSITE" id="PS00697">
    <property type="entry name" value="DNA_LIGASE_A1"/>
    <property type="match status" value="1"/>
</dbReference>
<feature type="region of interest" description="Disordered" evidence="11">
    <location>
        <begin position="45"/>
        <end position="73"/>
    </location>
</feature>
<dbReference type="GO" id="GO:0006310">
    <property type="term" value="P:DNA recombination"/>
    <property type="evidence" value="ECO:0007669"/>
    <property type="project" value="UniProtKB-KW"/>
</dbReference>
<comment type="subcellular location">
    <subcellularLocation>
        <location evidence="1">Nucleus</location>
    </subcellularLocation>
</comment>
<dbReference type="CDD" id="cd07969">
    <property type="entry name" value="OBF_DNA_ligase_I"/>
    <property type="match status" value="1"/>
</dbReference>
<accession>A0A9C7Q2K8</accession>
<dbReference type="EMBL" id="BQMJ01000050">
    <property type="protein sequence ID" value="GJQ14037.1"/>
    <property type="molecule type" value="Genomic_DNA"/>
</dbReference>
<dbReference type="FunFam" id="2.40.50.140:FF:000062">
    <property type="entry name" value="DNA ligase"/>
    <property type="match status" value="1"/>
</dbReference>
<dbReference type="SUPFAM" id="SSF117018">
    <property type="entry name" value="ATP-dependent DNA ligase DNA-binding domain"/>
    <property type="match status" value="1"/>
</dbReference>
<dbReference type="PANTHER" id="PTHR45674:SF9">
    <property type="entry name" value="DNA LIGASE 3"/>
    <property type="match status" value="1"/>
</dbReference>
<dbReference type="InterPro" id="IPR036599">
    <property type="entry name" value="DNA_ligase_N_sf"/>
</dbReference>
<dbReference type="SUPFAM" id="SSF50249">
    <property type="entry name" value="Nucleic acid-binding proteins"/>
    <property type="match status" value="1"/>
</dbReference>
<evidence type="ECO:0000256" key="9">
    <source>
        <dbReference type="RuleBase" id="RU000617"/>
    </source>
</evidence>
<keyword evidence="5 9" id="KW-0547">Nucleotide-binding</keyword>
<gene>
    <name evidence="13" type="ORF">GpartN1_g5828.t1</name>
</gene>
<dbReference type="InterPro" id="IPR000977">
    <property type="entry name" value="DNA_ligase_ATP-dep"/>
</dbReference>
<dbReference type="FunFam" id="3.30.470.30:FF:000002">
    <property type="entry name" value="DNA ligase"/>
    <property type="match status" value="1"/>
</dbReference>
<proteinExistence type="inferred from homology"/>
<evidence type="ECO:0000259" key="12">
    <source>
        <dbReference type="PROSITE" id="PS50160"/>
    </source>
</evidence>
<evidence type="ECO:0000313" key="14">
    <source>
        <dbReference type="Proteomes" id="UP001061958"/>
    </source>
</evidence>
<dbReference type="Gene3D" id="3.30.470.30">
    <property type="entry name" value="DNA ligase/mRNA capping enzyme"/>
    <property type="match status" value="1"/>
</dbReference>
<reference evidence="13" key="1">
    <citation type="journal article" date="2022" name="Proc. Natl. Acad. Sci. U.S.A.">
        <title>Life cycle and functional genomics of the unicellular red alga Galdieria for elucidating algal and plant evolution and industrial use.</title>
        <authorList>
            <person name="Hirooka S."/>
            <person name="Itabashi T."/>
            <person name="Ichinose T.M."/>
            <person name="Onuma R."/>
            <person name="Fujiwara T."/>
            <person name="Yamashita S."/>
            <person name="Jong L.W."/>
            <person name="Tomita R."/>
            <person name="Iwane A.H."/>
            <person name="Miyagishima S.Y."/>
        </authorList>
    </citation>
    <scope>NUCLEOTIDE SEQUENCE</scope>
    <source>
        <strain evidence="13">NBRC 102759</strain>
    </source>
</reference>
<dbReference type="Pfam" id="PF01068">
    <property type="entry name" value="DNA_ligase_A_M"/>
    <property type="match status" value="1"/>
</dbReference>
<dbReference type="SUPFAM" id="SSF56091">
    <property type="entry name" value="DNA ligase/mRNA capping enzyme, catalytic domain"/>
    <property type="match status" value="1"/>
</dbReference>
<keyword evidence="14" id="KW-1185">Reference proteome</keyword>
<dbReference type="GO" id="GO:0005524">
    <property type="term" value="F:ATP binding"/>
    <property type="evidence" value="ECO:0007669"/>
    <property type="project" value="UniProtKB-KW"/>
</dbReference>
<keyword evidence="9" id="KW-0227">DNA damage</keyword>
<evidence type="ECO:0000256" key="7">
    <source>
        <dbReference type="ARBA" id="ARBA00023242"/>
    </source>
</evidence>
<evidence type="ECO:0000256" key="2">
    <source>
        <dbReference type="ARBA" id="ARBA00007572"/>
    </source>
</evidence>
<dbReference type="Proteomes" id="UP001061958">
    <property type="component" value="Unassembled WGS sequence"/>
</dbReference>
<dbReference type="GO" id="GO:0006273">
    <property type="term" value="P:lagging strand elongation"/>
    <property type="evidence" value="ECO:0007669"/>
    <property type="project" value="TreeGrafter"/>
</dbReference>
<evidence type="ECO:0000313" key="13">
    <source>
        <dbReference type="EMBL" id="GJQ14037.1"/>
    </source>
</evidence>
<keyword evidence="9" id="KW-0234">DNA repair</keyword>
<name>A0A9C7Q2K8_9RHOD</name>
<evidence type="ECO:0000256" key="11">
    <source>
        <dbReference type="SAM" id="MobiDB-lite"/>
    </source>
</evidence>
<dbReference type="InterPro" id="IPR050191">
    <property type="entry name" value="ATP-dep_DNA_ligase"/>
</dbReference>
<dbReference type="GO" id="GO:0071897">
    <property type="term" value="P:DNA biosynthetic process"/>
    <property type="evidence" value="ECO:0007669"/>
    <property type="project" value="InterPro"/>
</dbReference>
<keyword evidence="3 9" id="KW-0436">Ligase</keyword>
<dbReference type="Gene3D" id="2.40.50.140">
    <property type="entry name" value="Nucleic acid-binding proteins"/>
    <property type="match status" value="1"/>
</dbReference>
<organism evidence="13 14">
    <name type="scientific">Galdieria partita</name>
    <dbReference type="NCBI Taxonomy" id="83374"/>
    <lineage>
        <taxon>Eukaryota</taxon>
        <taxon>Rhodophyta</taxon>
        <taxon>Bangiophyceae</taxon>
        <taxon>Galdieriales</taxon>
        <taxon>Galdieriaceae</taxon>
        <taxon>Galdieria</taxon>
    </lineage>
</organism>
<comment type="caution">
    <text evidence="13">The sequence shown here is derived from an EMBL/GenBank/DDBJ whole genome shotgun (WGS) entry which is preliminary data.</text>
</comment>
<evidence type="ECO:0000256" key="1">
    <source>
        <dbReference type="ARBA" id="ARBA00004123"/>
    </source>
</evidence>
<dbReference type="EC" id="6.5.1.1" evidence="9"/>
<protein>
    <recommendedName>
        <fullName evidence="9">DNA ligase</fullName>
        <ecNumber evidence="9">6.5.1.1</ecNumber>
    </recommendedName>
</protein>
<sequence length="718" mass="81158">MKSKKCRQHVQGKQLTLQQWLFVPAKDKNIDQQTPSIHLEYGNCSETKSVSDPTKEHSVTSAQVTSQSSPTLTEKPVETQVFGENNMEDIFQLPMESNGFPFQAVALTLDTLQATSSRLSSIEILSDLFLAILLKYPQDLLAAVYLCTNRIAAPWEAVELGVGGSLISKAIMEVTSASKETLRSLYKQYGDLGDVAQICCSKLQRLFTPSSLTTQQVYQSLKKIAQTSGAKSVSRKKDLVKSLLIASRSPEARYIVRILSQHIRVGAVEKTVIAALGRAFVILDAVRCNKEEVTCRAQVLKYSMETKTETKSLVERMNRALSECSDWERIITFLVNNAHSWNQLNEYCKLQPGIPLKPQLGKITKSVDEMIQDLGVDSDISCEWKYDGQRCQVHILENGTVQLFSRHLEDMTSKYPDVVSSFTAISRVSNAILDAEIVAVHPSNSQMYLPFQYLSTRARKDVQLDQITIQVRVIVFDLMFLNGVCLIEQPFRQRRSILEQYFKSDSVTLPETLISSSANEVEAWFNKAISNGCEGLMCKALDGPNSVYYPSKRSEGWSKIKKDYVEGMSDTMDLVPIAAWWGNGRKAGWLSPFLLACYHDGEFQSVCRVMSGFSDEEYKRLTEFYLRDKTLPTKPLYYQVDESLRPALWLQACQVWEIRGAELTLSPIHHAAIGLADSQRGISLRFPRFVRIREDKSIEESTDSQYIFELYKQQVKNT</sequence>
<dbReference type="InterPro" id="IPR016059">
    <property type="entry name" value="DNA_ligase_ATP-dep_CS"/>
</dbReference>
<dbReference type="GO" id="GO:0005634">
    <property type="term" value="C:nucleus"/>
    <property type="evidence" value="ECO:0007669"/>
    <property type="project" value="UniProtKB-SubCell"/>
</dbReference>
<dbReference type="PROSITE" id="PS50160">
    <property type="entry name" value="DNA_LIGASE_A3"/>
    <property type="match status" value="1"/>
</dbReference>
<evidence type="ECO:0000256" key="6">
    <source>
        <dbReference type="ARBA" id="ARBA00022840"/>
    </source>
</evidence>
<dbReference type="AlphaFoldDB" id="A0A9C7Q2K8"/>
<dbReference type="GO" id="GO:0006281">
    <property type="term" value="P:DNA repair"/>
    <property type="evidence" value="ECO:0007669"/>
    <property type="project" value="UniProtKB-KW"/>
</dbReference>
<dbReference type="Gene3D" id="1.10.3260.10">
    <property type="entry name" value="DNA ligase, ATP-dependent, N-terminal domain"/>
    <property type="match status" value="1"/>
</dbReference>